<evidence type="ECO:0000313" key="3">
    <source>
        <dbReference type="EMBL" id="KAL2326149.1"/>
    </source>
</evidence>
<evidence type="ECO:0000256" key="1">
    <source>
        <dbReference type="SAM" id="MobiDB-lite"/>
    </source>
</evidence>
<protein>
    <recommendedName>
        <fullName evidence="2">Aminotransferase-like plant mobile domain-containing protein</fullName>
    </recommendedName>
</protein>
<evidence type="ECO:0000313" key="4">
    <source>
        <dbReference type="Proteomes" id="UP001603857"/>
    </source>
</evidence>
<dbReference type="PANTHER" id="PTHR46033:SF8">
    <property type="entry name" value="PROTEIN MAINTENANCE OF MERISTEMS-LIKE"/>
    <property type="match status" value="1"/>
</dbReference>
<dbReference type="InterPro" id="IPR044824">
    <property type="entry name" value="MAIN-like"/>
</dbReference>
<dbReference type="InterPro" id="IPR019557">
    <property type="entry name" value="AminoTfrase-like_pln_mobile"/>
</dbReference>
<proteinExistence type="predicted"/>
<feature type="region of interest" description="Disordered" evidence="1">
    <location>
        <begin position="1"/>
        <end position="28"/>
    </location>
</feature>
<reference evidence="3 4" key="1">
    <citation type="submission" date="2024-08" db="EMBL/GenBank/DDBJ databases">
        <title>Insights into the chromosomal genome structure of Flemingia macrophylla.</title>
        <authorList>
            <person name="Ding Y."/>
            <person name="Zhao Y."/>
            <person name="Bi W."/>
            <person name="Wu M."/>
            <person name="Zhao G."/>
            <person name="Gong Y."/>
            <person name="Li W."/>
            <person name="Zhang P."/>
        </authorList>
    </citation>
    <scope>NUCLEOTIDE SEQUENCE [LARGE SCALE GENOMIC DNA]</scope>
    <source>
        <strain evidence="3">DYQJB</strain>
        <tissue evidence="3">Leaf</tissue>
    </source>
</reference>
<sequence length="504" mass="56818">MEGGSQQLVTPFHGGGVLSTGEEPMGAKQPPLTFQRAPFLTSRSPIHVQPSYSPSLSAELNSVHIASVSDSDYSADFYTENNMAQPPPRERTLTELATPVFTCESWCIQYPDEFDLCSVFWLYLELQDSELSNLGCVGKLREKATNVFQCASHDSKPKMVKMKSEDDPRILSSTGLCFVSLEVVNIHSWLVFKYVKMEKETIIPGNETKEVRVRHAVDSKALASVNGGLKQHQRLAIENTPFKFLLNINFEITICGPLIRELLSRWVEHAGGFRIRARIIPFTPLHVCITLGLRVIGREVTMEESTKSHVESLFGGADITMHNIVSLMKKYGNARQSEDFCRLYILFLFAIILYPRPSTVLTRVPFHLLNDLQLLNEFNWGFSIYDFLVDKITRASKMYVEGKNMSQLHVSGCALVLQVWAIEHLTFPGLDKKSRLFPRVSQWIKIPYGSTKISNVFQNGQVLRQLTASSDDLENHIFLEAENHVPPSTGASTKNFVDNEQILS</sequence>
<keyword evidence="4" id="KW-1185">Reference proteome</keyword>
<organism evidence="3 4">
    <name type="scientific">Flemingia macrophylla</name>
    <dbReference type="NCBI Taxonomy" id="520843"/>
    <lineage>
        <taxon>Eukaryota</taxon>
        <taxon>Viridiplantae</taxon>
        <taxon>Streptophyta</taxon>
        <taxon>Embryophyta</taxon>
        <taxon>Tracheophyta</taxon>
        <taxon>Spermatophyta</taxon>
        <taxon>Magnoliopsida</taxon>
        <taxon>eudicotyledons</taxon>
        <taxon>Gunneridae</taxon>
        <taxon>Pentapetalae</taxon>
        <taxon>rosids</taxon>
        <taxon>fabids</taxon>
        <taxon>Fabales</taxon>
        <taxon>Fabaceae</taxon>
        <taxon>Papilionoideae</taxon>
        <taxon>50 kb inversion clade</taxon>
        <taxon>NPAAA clade</taxon>
        <taxon>indigoferoid/millettioid clade</taxon>
        <taxon>Phaseoleae</taxon>
        <taxon>Flemingia</taxon>
    </lineage>
</organism>
<comment type="caution">
    <text evidence="3">The sequence shown here is derived from an EMBL/GenBank/DDBJ whole genome shotgun (WGS) entry which is preliminary data.</text>
</comment>
<feature type="domain" description="Aminotransferase-like plant mobile" evidence="2">
    <location>
        <begin position="252"/>
        <end position="450"/>
    </location>
</feature>
<dbReference type="Proteomes" id="UP001603857">
    <property type="component" value="Unassembled WGS sequence"/>
</dbReference>
<feature type="region of interest" description="Disordered" evidence="1">
    <location>
        <begin position="485"/>
        <end position="504"/>
    </location>
</feature>
<dbReference type="PANTHER" id="PTHR46033">
    <property type="entry name" value="PROTEIN MAIN-LIKE 2"/>
    <property type="match status" value="1"/>
</dbReference>
<dbReference type="AlphaFoldDB" id="A0ABD1LRL3"/>
<name>A0ABD1LRL3_9FABA</name>
<feature type="compositionally biased region" description="Polar residues" evidence="1">
    <location>
        <begin position="489"/>
        <end position="504"/>
    </location>
</feature>
<dbReference type="EMBL" id="JBGMDY010000008">
    <property type="protein sequence ID" value="KAL2326149.1"/>
    <property type="molecule type" value="Genomic_DNA"/>
</dbReference>
<dbReference type="Pfam" id="PF10536">
    <property type="entry name" value="PMD"/>
    <property type="match status" value="1"/>
</dbReference>
<evidence type="ECO:0000259" key="2">
    <source>
        <dbReference type="Pfam" id="PF10536"/>
    </source>
</evidence>
<gene>
    <name evidence="3" type="ORF">Fmac_025207</name>
</gene>
<accession>A0ABD1LRL3</accession>